<dbReference type="PANTHER" id="PTHR42912:SF80">
    <property type="entry name" value="METHYLTRANSFERASE DOMAIN-CONTAINING PROTEIN"/>
    <property type="match status" value="1"/>
</dbReference>
<dbReference type="GO" id="GO:0008757">
    <property type="term" value="F:S-adenosylmethionine-dependent methyltransferase activity"/>
    <property type="evidence" value="ECO:0007669"/>
    <property type="project" value="InterPro"/>
</dbReference>
<gene>
    <name evidence="2" type="ORF">A3G33_03135</name>
</gene>
<name>A0A1G1KTM5_9BACT</name>
<feature type="domain" description="Methyltransferase type 11" evidence="1">
    <location>
        <begin position="66"/>
        <end position="159"/>
    </location>
</feature>
<dbReference type="InterPro" id="IPR050508">
    <property type="entry name" value="Methyltransf_Superfamily"/>
</dbReference>
<evidence type="ECO:0000259" key="1">
    <source>
        <dbReference type="Pfam" id="PF08241"/>
    </source>
</evidence>
<protein>
    <recommendedName>
        <fullName evidence="1">Methyltransferase type 11 domain-containing protein</fullName>
    </recommendedName>
</protein>
<reference evidence="2 3" key="1">
    <citation type="journal article" date="2016" name="Nat. Commun.">
        <title>Thousands of microbial genomes shed light on interconnected biogeochemical processes in an aquifer system.</title>
        <authorList>
            <person name="Anantharaman K."/>
            <person name="Brown C.T."/>
            <person name="Hug L.A."/>
            <person name="Sharon I."/>
            <person name="Castelle C.J."/>
            <person name="Probst A.J."/>
            <person name="Thomas B.C."/>
            <person name="Singh A."/>
            <person name="Wilkins M.J."/>
            <person name="Karaoz U."/>
            <person name="Brodie E.L."/>
            <person name="Williams K.H."/>
            <person name="Hubbard S.S."/>
            <person name="Banfield J.F."/>
        </authorList>
    </citation>
    <scope>NUCLEOTIDE SEQUENCE [LARGE SCALE GENOMIC DNA]</scope>
</reference>
<evidence type="ECO:0000313" key="2">
    <source>
        <dbReference type="EMBL" id="OGW96313.1"/>
    </source>
</evidence>
<dbReference type="InterPro" id="IPR029063">
    <property type="entry name" value="SAM-dependent_MTases_sf"/>
</dbReference>
<dbReference type="Proteomes" id="UP000178187">
    <property type="component" value="Unassembled WGS sequence"/>
</dbReference>
<accession>A0A1G1KTM5</accession>
<sequence length="240" mass="27305">MCQVKANIIKAEFDVHANEYENELNRWLNQRFGTSKTYVNRAKAQELITLLKLNKDSNALGKLLCLDVGCGTGAIASYLCQNNIKTIGVDLSYHMIQSGQKCAPNQAQCIVSPSTRLPFESGFFDCCYTVCLFHHLSEPDQIKTLREMKRVTKRGGLVTIFEHNPYNPVSQLIVKLSPLDKNVRLLTKSKVNQLFSETGIQTVLQKYILFFPEFMSKLNYLETYMNQWPMGCQYLVAGRA</sequence>
<organism evidence="2 3">
    <name type="scientific">Candidatus Danuiimicrobium aquiferis</name>
    <dbReference type="NCBI Taxonomy" id="1801832"/>
    <lineage>
        <taxon>Bacteria</taxon>
        <taxon>Pseudomonadati</taxon>
        <taxon>Candidatus Omnitrophota</taxon>
        <taxon>Candidatus Danuiimicrobium</taxon>
    </lineage>
</organism>
<dbReference type="Pfam" id="PF08241">
    <property type="entry name" value="Methyltransf_11"/>
    <property type="match status" value="1"/>
</dbReference>
<dbReference type="PANTHER" id="PTHR42912">
    <property type="entry name" value="METHYLTRANSFERASE"/>
    <property type="match status" value="1"/>
</dbReference>
<dbReference type="SUPFAM" id="SSF53335">
    <property type="entry name" value="S-adenosyl-L-methionine-dependent methyltransferases"/>
    <property type="match status" value="1"/>
</dbReference>
<proteinExistence type="predicted"/>
<dbReference type="CDD" id="cd02440">
    <property type="entry name" value="AdoMet_MTases"/>
    <property type="match status" value="1"/>
</dbReference>
<dbReference type="AlphaFoldDB" id="A0A1G1KTM5"/>
<comment type="caution">
    <text evidence="2">The sequence shown here is derived from an EMBL/GenBank/DDBJ whole genome shotgun (WGS) entry which is preliminary data.</text>
</comment>
<dbReference type="InterPro" id="IPR013216">
    <property type="entry name" value="Methyltransf_11"/>
</dbReference>
<dbReference type="EMBL" id="MHFR01000051">
    <property type="protein sequence ID" value="OGW96313.1"/>
    <property type="molecule type" value="Genomic_DNA"/>
</dbReference>
<evidence type="ECO:0000313" key="3">
    <source>
        <dbReference type="Proteomes" id="UP000178187"/>
    </source>
</evidence>
<dbReference type="Gene3D" id="3.40.50.150">
    <property type="entry name" value="Vaccinia Virus protein VP39"/>
    <property type="match status" value="1"/>
</dbReference>